<dbReference type="OrthoDB" id="3863715at2759"/>
<dbReference type="InterPro" id="IPR050951">
    <property type="entry name" value="Retrovirus_Pol_polyprotein"/>
</dbReference>
<name>A0A388K7G5_CHABU</name>
<evidence type="ECO:0000259" key="2">
    <source>
        <dbReference type="PROSITE" id="PS50878"/>
    </source>
</evidence>
<dbReference type="GO" id="GO:0003824">
    <property type="term" value="F:catalytic activity"/>
    <property type="evidence" value="ECO:0007669"/>
    <property type="project" value="UniProtKB-KW"/>
</dbReference>
<feature type="domain" description="Reverse transcriptase" evidence="2">
    <location>
        <begin position="48"/>
        <end position="227"/>
    </location>
</feature>
<dbReference type="InterPro" id="IPR041577">
    <property type="entry name" value="RT_RNaseH_2"/>
</dbReference>
<evidence type="ECO:0000259" key="3">
    <source>
        <dbReference type="PROSITE" id="PS50994"/>
    </source>
</evidence>
<dbReference type="FunFam" id="3.10.20.370:FF:000001">
    <property type="entry name" value="Retrovirus-related Pol polyprotein from transposon 17.6-like protein"/>
    <property type="match status" value="1"/>
</dbReference>
<keyword evidence="5" id="KW-1185">Reference proteome</keyword>
<dbReference type="Gene3D" id="3.30.420.10">
    <property type="entry name" value="Ribonuclease H-like superfamily/Ribonuclease H"/>
    <property type="match status" value="1"/>
</dbReference>
<dbReference type="CDD" id="cd09274">
    <property type="entry name" value="RNase_HI_RT_Ty3"/>
    <property type="match status" value="1"/>
</dbReference>
<evidence type="ECO:0000313" key="4">
    <source>
        <dbReference type="EMBL" id="GBG65893.1"/>
    </source>
</evidence>
<dbReference type="Gene3D" id="1.10.340.70">
    <property type="match status" value="1"/>
</dbReference>
<dbReference type="GO" id="GO:0015074">
    <property type="term" value="P:DNA integration"/>
    <property type="evidence" value="ECO:0007669"/>
    <property type="project" value="InterPro"/>
</dbReference>
<dbReference type="GO" id="GO:0003676">
    <property type="term" value="F:nucleic acid binding"/>
    <property type="evidence" value="ECO:0007669"/>
    <property type="project" value="InterPro"/>
</dbReference>
<feature type="domain" description="Integrase catalytic" evidence="3">
    <location>
        <begin position="578"/>
        <end position="735"/>
    </location>
</feature>
<organism evidence="4 5">
    <name type="scientific">Chara braunii</name>
    <name type="common">Braun's stonewort</name>
    <dbReference type="NCBI Taxonomy" id="69332"/>
    <lineage>
        <taxon>Eukaryota</taxon>
        <taxon>Viridiplantae</taxon>
        <taxon>Streptophyta</taxon>
        <taxon>Charophyceae</taxon>
        <taxon>Charales</taxon>
        <taxon>Characeae</taxon>
        <taxon>Chara</taxon>
    </lineage>
</organism>
<dbReference type="Pfam" id="PF00665">
    <property type="entry name" value="rve"/>
    <property type="match status" value="1"/>
</dbReference>
<dbReference type="Gramene" id="GBG65893">
    <property type="protein sequence ID" value="GBG65893"/>
    <property type="gene ID" value="CBR_g54184"/>
</dbReference>
<reference evidence="4 5" key="1">
    <citation type="journal article" date="2018" name="Cell">
        <title>The Chara Genome: Secondary Complexity and Implications for Plant Terrestrialization.</title>
        <authorList>
            <person name="Nishiyama T."/>
            <person name="Sakayama H."/>
            <person name="Vries J.D."/>
            <person name="Buschmann H."/>
            <person name="Saint-Marcoux D."/>
            <person name="Ullrich K.K."/>
            <person name="Haas F.B."/>
            <person name="Vanderstraeten L."/>
            <person name="Becker D."/>
            <person name="Lang D."/>
            <person name="Vosolsobe S."/>
            <person name="Rombauts S."/>
            <person name="Wilhelmsson P.K.I."/>
            <person name="Janitza P."/>
            <person name="Kern R."/>
            <person name="Heyl A."/>
            <person name="Rumpler F."/>
            <person name="Villalobos L.I.A.C."/>
            <person name="Clay J.M."/>
            <person name="Skokan R."/>
            <person name="Toyoda A."/>
            <person name="Suzuki Y."/>
            <person name="Kagoshima H."/>
            <person name="Schijlen E."/>
            <person name="Tajeshwar N."/>
            <person name="Catarino B."/>
            <person name="Hetherington A.J."/>
            <person name="Saltykova A."/>
            <person name="Bonnot C."/>
            <person name="Breuninger H."/>
            <person name="Symeonidi A."/>
            <person name="Radhakrishnan G.V."/>
            <person name="Van Nieuwerburgh F."/>
            <person name="Deforce D."/>
            <person name="Chang C."/>
            <person name="Karol K.G."/>
            <person name="Hedrich R."/>
            <person name="Ulvskov P."/>
            <person name="Glockner G."/>
            <person name="Delwiche C.F."/>
            <person name="Petrasek J."/>
            <person name="Van de Peer Y."/>
            <person name="Friml J."/>
            <person name="Beilby M."/>
            <person name="Dolan L."/>
            <person name="Kohara Y."/>
            <person name="Sugano S."/>
            <person name="Fujiyama A."/>
            <person name="Delaux P.-M."/>
            <person name="Quint M."/>
            <person name="TheiBen G."/>
            <person name="Hagemann M."/>
            <person name="Harholt J."/>
            <person name="Dunand C."/>
            <person name="Zachgo S."/>
            <person name="Langdale J."/>
            <person name="Maumus F."/>
            <person name="Straeten D.V.D."/>
            <person name="Gould S.B."/>
            <person name="Rensing S.A."/>
        </authorList>
    </citation>
    <scope>NUCLEOTIDE SEQUENCE [LARGE SCALE GENOMIC DNA]</scope>
    <source>
        <strain evidence="4 5">S276</strain>
    </source>
</reference>
<dbReference type="InterPro" id="IPR001584">
    <property type="entry name" value="Integrase_cat-core"/>
</dbReference>
<dbReference type="FunFam" id="3.30.70.270:FF:000020">
    <property type="entry name" value="Transposon Tf2-6 polyprotein-like Protein"/>
    <property type="match status" value="1"/>
</dbReference>
<comment type="caution">
    <text evidence="4">The sequence shown here is derived from an EMBL/GenBank/DDBJ whole genome shotgun (WGS) entry which is preliminary data.</text>
</comment>
<dbReference type="CDD" id="cd01647">
    <property type="entry name" value="RT_LTR"/>
    <property type="match status" value="1"/>
</dbReference>
<dbReference type="EMBL" id="BFEA01000067">
    <property type="protein sequence ID" value="GBG65893.1"/>
    <property type="molecule type" value="Genomic_DNA"/>
</dbReference>
<dbReference type="Proteomes" id="UP000265515">
    <property type="component" value="Unassembled WGS sequence"/>
</dbReference>
<dbReference type="AlphaFoldDB" id="A0A388K7G5"/>
<sequence>MQEPFGLPNRPTKHHIELLPGAVPPKGRIYRMSPAEFEELRRQLETLTSKGWIKPNTSELGVPVLFVPKESGEFRMCIDYRDLNKITRKSTKPLPRIDDLLDMVQGCTIFGKVDLKSGYHQIEMAEEDVHKTTFKTRYVTHEYLVMPFGLCNAPGTFQTEMHPIFRPYLDKFMVVCLDDILVFSKTTREHVEHLALVLQSLHDSQHKINREKSSFGVPSVIYLGHVIYGDCLAPEAAKVAAIQDWPQPQTVRDVRSFLGLASYYRKFVRNFSAVAAPLINLTKKDTPFLWSLHCQMAFAQLKQALTRAPVLKLPDPTLPFVLTTDASQYGIGAVLQQDDGNGLRPVEFMSKKIKTQKLQDSTYENELYALVSALKHWKHFLLGRHFKIFSDHSTLQWLKSQGELNDKLTRYIQFIDLFDFELKHKKGCYNKVADALSRRPDSFALISSTHAFGEEVRQTIARSLPQDPTYGPIVRNLQADPNSEPGYVLSSDLLYTYSRGEERLCIPEDQQMRTLLMSECHDARGHFGFLKSYAALSQRFFWKEMQSDMLRYVETCELCQRNKVQRKPPLGLLKPLPIPDGPAQSVSIDFTDLGKTTPRGMRQVMVCVDRFSKYAEFIPLPEVARVPAVRAAFSERWVTHHGPPTSIVSDRDPRFCSDEWQSYCKDYLHSRLDMTFGRHPEANGLAEVMNQVLFQLLRPVISPDQQDWDLHLVRAQLMYNMSVHSSKGFSPYRLL</sequence>
<dbReference type="PANTHER" id="PTHR37984">
    <property type="entry name" value="PROTEIN CBG26694"/>
    <property type="match status" value="1"/>
</dbReference>
<dbReference type="Pfam" id="PF17919">
    <property type="entry name" value="RT_RNaseH_2"/>
    <property type="match status" value="1"/>
</dbReference>
<evidence type="ECO:0008006" key="6">
    <source>
        <dbReference type="Google" id="ProtNLM"/>
    </source>
</evidence>
<dbReference type="Gene3D" id="3.30.70.270">
    <property type="match status" value="2"/>
</dbReference>
<evidence type="ECO:0000313" key="5">
    <source>
        <dbReference type="Proteomes" id="UP000265515"/>
    </source>
</evidence>
<evidence type="ECO:0000256" key="1">
    <source>
        <dbReference type="ARBA" id="ARBA00023268"/>
    </source>
</evidence>
<dbReference type="InterPro" id="IPR036397">
    <property type="entry name" value="RNaseH_sf"/>
</dbReference>
<dbReference type="SUPFAM" id="SSF53098">
    <property type="entry name" value="Ribonuclease H-like"/>
    <property type="match status" value="1"/>
</dbReference>
<dbReference type="InterPro" id="IPR043502">
    <property type="entry name" value="DNA/RNA_pol_sf"/>
</dbReference>
<accession>A0A388K7G5</accession>
<dbReference type="Pfam" id="PF17921">
    <property type="entry name" value="Integrase_H2C2"/>
    <property type="match status" value="1"/>
</dbReference>
<dbReference type="PROSITE" id="PS50994">
    <property type="entry name" value="INTEGRASE"/>
    <property type="match status" value="1"/>
</dbReference>
<keyword evidence="1" id="KW-0511">Multifunctional enzyme</keyword>
<gene>
    <name evidence="4" type="ORF">CBR_g54184</name>
</gene>
<dbReference type="Gene3D" id="3.10.10.10">
    <property type="entry name" value="HIV Type 1 Reverse Transcriptase, subunit A, domain 1"/>
    <property type="match status" value="1"/>
</dbReference>
<dbReference type="PANTHER" id="PTHR37984:SF5">
    <property type="entry name" value="PROTEIN NYNRIN-LIKE"/>
    <property type="match status" value="1"/>
</dbReference>
<dbReference type="InterPro" id="IPR043128">
    <property type="entry name" value="Rev_trsase/Diguanyl_cyclase"/>
</dbReference>
<dbReference type="PROSITE" id="PS50878">
    <property type="entry name" value="RT_POL"/>
    <property type="match status" value="1"/>
</dbReference>
<dbReference type="SUPFAM" id="SSF56672">
    <property type="entry name" value="DNA/RNA polymerases"/>
    <property type="match status" value="1"/>
</dbReference>
<dbReference type="Pfam" id="PF00078">
    <property type="entry name" value="RVT_1"/>
    <property type="match status" value="1"/>
</dbReference>
<proteinExistence type="predicted"/>
<protein>
    <recommendedName>
        <fullName evidence="6">Integrase catalytic domain-containing protein</fullName>
    </recommendedName>
</protein>
<dbReference type="InterPro" id="IPR012337">
    <property type="entry name" value="RNaseH-like_sf"/>
</dbReference>
<dbReference type="InterPro" id="IPR041588">
    <property type="entry name" value="Integrase_H2C2"/>
</dbReference>
<dbReference type="InterPro" id="IPR000477">
    <property type="entry name" value="RT_dom"/>
</dbReference>